<dbReference type="Proteomes" id="UP001597327">
    <property type="component" value="Unassembled WGS sequence"/>
</dbReference>
<reference evidence="3" key="1">
    <citation type="journal article" date="2019" name="Int. J. Syst. Evol. Microbiol.">
        <title>The Global Catalogue of Microorganisms (GCM) 10K type strain sequencing project: providing services to taxonomists for standard genome sequencing and annotation.</title>
        <authorList>
            <consortium name="The Broad Institute Genomics Platform"/>
            <consortium name="The Broad Institute Genome Sequencing Center for Infectious Disease"/>
            <person name="Wu L."/>
            <person name="Ma J."/>
        </authorList>
    </citation>
    <scope>NUCLEOTIDE SEQUENCE [LARGE SCALE GENOMIC DNA]</scope>
    <source>
        <strain evidence="3">JCM 3369</strain>
    </source>
</reference>
<name>A0ABW4JTS8_9HYPH</name>
<sequence length="143" mass="16026">MFLVELIYASRADGITGAQMTTIVEEARVANRKRFITGALHFQSGVVIQCLEGEREVVNALYNNIVRDARHKDPVVLAFEQIDCRTFERWNMGYVREGLISPDLYLKYAIGGKFDPFSMRGESAVAFARKLALSLATSGPEIH</sequence>
<dbReference type="EMBL" id="JBHUFA010000001">
    <property type="protein sequence ID" value="MFD1695532.1"/>
    <property type="molecule type" value="Genomic_DNA"/>
</dbReference>
<evidence type="ECO:0000259" key="1">
    <source>
        <dbReference type="PROSITE" id="PS50925"/>
    </source>
</evidence>
<dbReference type="PROSITE" id="PS50925">
    <property type="entry name" value="BLUF"/>
    <property type="match status" value="1"/>
</dbReference>
<keyword evidence="3" id="KW-1185">Reference proteome</keyword>
<evidence type="ECO:0000313" key="2">
    <source>
        <dbReference type="EMBL" id="MFD1695532.1"/>
    </source>
</evidence>
<proteinExistence type="predicted"/>
<dbReference type="SUPFAM" id="SSF54975">
    <property type="entry name" value="Acylphosphatase/BLUF domain-like"/>
    <property type="match status" value="1"/>
</dbReference>
<dbReference type="InterPro" id="IPR036046">
    <property type="entry name" value="Acylphosphatase-like_dom_sf"/>
</dbReference>
<accession>A0ABW4JTS8</accession>
<evidence type="ECO:0000313" key="3">
    <source>
        <dbReference type="Proteomes" id="UP001597327"/>
    </source>
</evidence>
<feature type="domain" description="BLUF" evidence="1">
    <location>
        <begin position="3"/>
        <end position="93"/>
    </location>
</feature>
<dbReference type="SMART" id="SM01034">
    <property type="entry name" value="BLUF"/>
    <property type="match status" value="1"/>
</dbReference>
<dbReference type="Gene3D" id="3.30.70.100">
    <property type="match status" value="1"/>
</dbReference>
<dbReference type="RefSeq" id="WP_149890738.1">
    <property type="nucleotide sequence ID" value="NZ_JBHUFA010000001.1"/>
</dbReference>
<comment type="caution">
    <text evidence="2">The sequence shown here is derived from an EMBL/GenBank/DDBJ whole genome shotgun (WGS) entry which is preliminary data.</text>
</comment>
<protein>
    <submittedName>
        <fullName evidence="2">BLUF domain-containing protein</fullName>
    </submittedName>
</protein>
<gene>
    <name evidence="2" type="ORF">ACFSC7_08380</name>
</gene>
<organism evidence="2 3">
    <name type="scientific">Roseibium aestuarii</name>
    <dbReference type="NCBI Taxonomy" id="2600299"/>
    <lineage>
        <taxon>Bacteria</taxon>
        <taxon>Pseudomonadati</taxon>
        <taxon>Pseudomonadota</taxon>
        <taxon>Alphaproteobacteria</taxon>
        <taxon>Hyphomicrobiales</taxon>
        <taxon>Stappiaceae</taxon>
        <taxon>Roseibium</taxon>
    </lineage>
</organism>
<dbReference type="InterPro" id="IPR007024">
    <property type="entry name" value="BLUF_domain"/>
</dbReference>
<dbReference type="Pfam" id="PF04940">
    <property type="entry name" value="BLUF"/>
    <property type="match status" value="1"/>
</dbReference>